<dbReference type="EMBL" id="FNQP01000006">
    <property type="protein sequence ID" value="SEA29055.1"/>
    <property type="molecule type" value="Genomic_DNA"/>
</dbReference>
<dbReference type="GO" id="GO:0005829">
    <property type="term" value="C:cytosol"/>
    <property type="evidence" value="ECO:0007669"/>
    <property type="project" value="TreeGrafter"/>
</dbReference>
<dbReference type="PANTHER" id="PTHR42681:SF1">
    <property type="entry name" value="MALONYL-COA-ACYL CARRIER PROTEIN TRANSACYLASE, MITOCHONDRIAL"/>
    <property type="match status" value="1"/>
</dbReference>
<dbReference type="InterPro" id="IPR016035">
    <property type="entry name" value="Acyl_Trfase/lysoPLipase"/>
</dbReference>
<evidence type="ECO:0000256" key="6">
    <source>
        <dbReference type="PIRNR" id="PIRNR000446"/>
    </source>
</evidence>
<dbReference type="Gene3D" id="3.40.366.10">
    <property type="entry name" value="Malonyl-Coenzyme A Acyl Carrier Protein, domain 2"/>
    <property type="match status" value="1"/>
</dbReference>
<evidence type="ECO:0000313" key="10">
    <source>
        <dbReference type="Proteomes" id="UP000199397"/>
    </source>
</evidence>
<feature type="active site" evidence="7">
    <location>
        <position position="200"/>
    </location>
</feature>
<dbReference type="GO" id="GO:0004314">
    <property type="term" value="F:[acyl-carrier-protein] S-malonyltransferase activity"/>
    <property type="evidence" value="ECO:0007669"/>
    <property type="project" value="UniProtKB-EC"/>
</dbReference>
<dbReference type="SMART" id="SM00827">
    <property type="entry name" value="PKS_AT"/>
    <property type="match status" value="1"/>
</dbReference>
<dbReference type="Pfam" id="PF00698">
    <property type="entry name" value="Acyl_transf_1"/>
    <property type="match status" value="1"/>
</dbReference>
<proteinExistence type="inferred from homology"/>
<protein>
    <recommendedName>
        <fullName evidence="2 6">Malonyl CoA-acyl carrier protein transacylase</fullName>
        <ecNumber evidence="1 6">2.3.1.39</ecNumber>
    </recommendedName>
</protein>
<sequence length="315" mass="32673">MTIAGIFPGQGSQSLGMLAALSADFVEVCDTFQEASDVLGRDLWLLAQAGPDAVLNSTENTQPLMLAAGVAVWRVWLKQGGCQPIALAGHSLGEYSALVAAGVLGFTDAVALVAERARLMQSAVADGVGAMAAILGLDDAQIVAACEQAAQGEVVEAVNFNSPGQVVIAGNTAAIERAIHVATEMGAKKAIKLSVSVPSHCALMQPAATQLAAQLAATALSAAQIPVLHNVDAQTRTTADEMRNALTQQLYRPVRWVDTVQTLQNTYGATAAIEFGPGKVLTGLNKRIDRKLSTVCILDSKTLEEALKLCVEAGA</sequence>
<dbReference type="InterPro" id="IPR050858">
    <property type="entry name" value="Mal-CoA-ACP_Trans/PKS_FabD"/>
</dbReference>
<dbReference type="InterPro" id="IPR024925">
    <property type="entry name" value="Malonyl_CoA-ACP_transAc"/>
</dbReference>
<evidence type="ECO:0000313" key="9">
    <source>
        <dbReference type="EMBL" id="SEA29055.1"/>
    </source>
</evidence>
<organism evidence="9 10">
    <name type="scientific">Thiothrix caldifontis</name>
    <dbReference type="NCBI Taxonomy" id="525918"/>
    <lineage>
        <taxon>Bacteria</taxon>
        <taxon>Pseudomonadati</taxon>
        <taxon>Pseudomonadota</taxon>
        <taxon>Gammaproteobacteria</taxon>
        <taxon>Thiotrichales</taxon>
        <taxon>Thiotrichaceae</taxon>
        <taxon>Thiothrix</taxon>
    </lineage>
</organism>
<evidence type="ECO:0000256" key="7">
    <source>
        <dbReference type="PIRSR" id="PIRSR000446-1"/>
    </source>
</evidence>
<dbReference type="InterPro" id="IPR014043">
    <property type="entry name" value="Acyl_transferase_dom"/>
</dbReference>
<dbReference type="EC" id="2.3.1.39" evidence="1 6"/>
<dbReference type="InterPro" id="IPR016036">
    <property type="entry name" value="Malonyl_transacylase_ACP-bd"/>
</dbReference>
<evidence type="ECO:0000256" key="1">
    <source>
        <dbReference type="ARBA" id="ARBA00013258"/>
    </source>
</evidence>
<dbReference type="FunFam" id="3.30.70.250:FF:000001">
    <property type="entry name" value="Malonyl CoA-acyl carrier protein transacylase"/>
    <property type="match status" value="1"/>
</dbReference>
<evidence type="ECO:0000256" key="4">
    <source>
        <dbReference type="ARBA" id="ARBA00023315"/>
    </source>
</evidence>
<comment type="similarity">
    <text evidence="6">Belongs to the fabD family.</text>
</comment>
<dbReference type="InterPro" id="IPR001227">
    <property type="entry name" value="Ac_transferase_dom_sf"/>
</dbReference>
<keyword evidence="10" id="KW-1185">Reference proteome</keyword>
<dbReference type="STRING" id="525918.SAMN05660964_01276"/>
<dbReference type="PIRSF" id="PIRSF000446">
    <property type="entry name" value="Mct"/>
    <property type="match status" value="1"/>
</dbReference>
<feature type="active site" evidence="7">
    <location>
        <position position="91"/>
    </location>
</feature>
<keyword evidence="4 6" id="KW-0012">Acyltransferase</keyword>
<evidence type="ECO:0000256" key="3">
    <source>
        <dbReference type="ARBA" id="ARBA00022679"/>
    </source>
</evidence>
<dbReference type="NCBIfam" id="TIGR00128">
    <property type="entry name" value="fabD"/>
    <property type="match status" value="1"/>
</dbReference>
<evidence type="ECO:0000259" key="8">
    <source>
        <dbReference type="SMART" id="SM00827"/>
    </source>
</evidence>
<dbReference type="OrthoDB" id="9808564at2"/>
<dbReference type="Proteomes" id="UP000199397">
    <property type="component" value="Unassembled WGS sequence"/>
</dbReference>
<dbReference type="RefSeq" id="WP_093066554.1">
    <property type="nucleotide sequence ID" value="NZ_FNQP01000006.1"/>
</dbReference>
<dbReference type="InterPro" id="IPR004410">
    <property type="entry name" value="Malonyl_CoA-ACP_transAc_FabD"/>
</dbReference>
<dbReference type="SUPFAM" id="SSF55048">
    <property type="entry name" value="Probable ACP-binding domain of malonyl-CoA ACP transacylase"/>
    <property type="match status" value="1"/>
</dbReference>
<evidence type="ECO:0000256" key="5">
    <source>
        <dbReference type="ARBA" id="ARBA00048462"/>
    </source>
</evidence>
<evidence type="ECO:0000256" key="2">
    <source>
        <dbReference type="ARBA" id="ARBA00018953"/>
    </source>
</evidence>
<feature type="domain" description="Malonyl-CoA:ACP transacylase (MAT)" evidence="8">
    <location>
        <begin position="6"/>
        <end position="302"/>
    </location>
</feature>
<dbReference type="GO" id="GO:0006633">
    <property type="term" value="P:fatty acid biosynthetic process"/>
    <property type="evidence" value="ECO:0007669"/>
    <property type="project" value="TreeGrafter"/>
</dbReference>
<comment type="catalytic activity">
    <reaction evidence="5 6">
        <text>holo-[ACP] + malonyl-CoA = malonyl-[ACP] + CoA</text>
        <dbReference type="Rhea" id="RHEA:41792"/>
        <dbReference type="Rhea" id="RHEA-COMP:9623"/>
        <dbReference type="Rhea" id="RHEA-COMP:9685"/>
        <dbReference type="ChEBI" id="CHEBI:57287"/>
        <dbReference type="ChEBI" id="CHEBI:57384"/>
        <dbReference type="ChEBI" id="CHEBI:64479"/>
        <dbReference type="ChEBI" id="CHEBI:78449"/>
        <dbReference type="EC" id="2.3.1.39"/>
    </reaction>
</comment>
<reference evidence="9 10" key="1">
    <citation type="submission" date="2016-10" db="EMBL/GenBank/DDBJ databases">
        <authorList>
            <person name="de Groot N.N."/>
        </authorList>
    </citation>
    <scope>NUCLEOTIDE SEQUENCE [LARGE SCALE GENOMIC DNA]</scope>
    <source>
        <strain evidence="9 10">DSM 21228</strain>
    </source>
</reference>
<dbReference type="SUPFAM" id="SSF52151">
    <property type="entry name" value="FabD/lysophospholipase-like"/>
    <property type="match status" value="1"/>
</dbReference>
<keyword evidence="3 6" id="KW-0808">Transferase</keyword>
<gene>
    <name evidence="9" type="ORF">SAMN05660964_01276</name>
</gene>
<dbReference type="AlphaFoldDB" id="A0A1H3ZZB7"/>
<accession>A0A1H3ZZB7</accession>
<dbReference type="PANTHER" id="PTHR42681">
    <property type="entry name" value="MALONYL-COA-ACYL CARRIER PROTEIN TRANSACYLASE, MITOCHONDRIAL"/>
    <property type="match status" value="1"/>
</dbReference>
<dbReference type="Gene3D" id="3.30.70.250">
    <property type="entry name" value="Malonyl-CoA ACP transacylase, ACP-binding"/>
    <property type="match status" value="1"/>
</dbReference>
<name>A0A1H3ZZB7_9GAMM</name>